<accession>A0ACC1SIS6</accession>
<dbReference type="Proteomes" id="UP001148629">
    <property type="component" value="Unassembled WGS sequence"/>
</dbReference>
<sequence length="206" mass="23490">MQPSSNNCCQGSAQSLKNAWLSDSLLEDHGYCNAEGWCSVDSGVCFLSSDNETSTYTTLKPQFKERLHIKEPRSSHPSTQLPSERPSLARDPRPRLPCPSGARSSPISIRPGSRSRRNNARPDRTLETYNRAENTPRNHISTYQTDATWFIRGVDLLFDRYDTESQQWADYCDRAYATGGDELLELVQETMTKKARDEEEIFYLEL</sequence>
<evidence type="ECO:0000313" key="1">
    <source>
        <dbReference type="EMBL" id="KAJ3540613.1"/>
    </source>
</evidence>
<comment type="caution">
    <text evidence="1">The sequence shown here is derived from an EMBL/GenBank/DDBJ whole genome shotgun (WGS) entry which is preliminary data.</text>
</comment>
<keyword evidence="2" id="KW-1185">Reference proteome</keyword>
<proteinExistence type="predicted"/>
<name>A0ACC1SIS6_9HYPO</name>
<evidence type="ECO:0000313" key="2">
    <source>
        <dbReference type="Proteomes" id="UP001148629"/>
    </source>
</evidence>
<dbReference type="EMBL" id="JANRMS010000398">
    <property type="protein sequence ID" value="KAJ3540613.1"/>
    <property type="molecule type" value="Genomic_DNA"/>
</dbReference>
<reference evidence="1" key="1">
    <citation type="submission" date="2022-08" db="EMBL/GenBank/DDBJ databases">
        <title>Genome Sequence of Fusarium decemcellulare.</title>
        <authorList>
            <person name="Buettner E."/>
        </authorList>
    </citation>
    <scope>NUCLEOTIDE SEQUENCE</scope>
    <source>
        <strain evidence="1">Babe19</strain>
    </source>
</reference>
<protein>
    <submittedName>
        <fullName evidence="1">Uncharacterized protein</fullName>
    </submittedName>
</protein>
<gene>
    <name evidence="1" type="ORF">NM208_g4984</name>
</gene>
<organism evidence="1 2">
    <name type="scientific">Fusarium decemcellulare</name>
    <dbReference type="NCBI Taxonomy" id="57161"/>
    <lineage>
        <taxon>Eukaryota</taxon>
        <taxon>Fungi</taxon>
        <taxon>Dikarya</taxon>
        <taxon>Ascomycota</taxon>
        <taxon>Pezizomycotina</taxon>
        <taxon>Sordariomycetes</taxon>
        <taxon>Hypocreomycetidae</taxon>
        <taxon>Hypocreales</taxon>
        <taxon>Nectriaceae</taxon>
        <taxon>Fusarium</taxon>
        <taxon>Fusarium decemcellulare species complex</taxon>
    </lineage>
</organism>